<sequence>MPNWLSIARPIALKLVHVTATAEAPRTLAALNPIQQLKAGQLPRRLIQLFVGLALYGASMGLMIESNLGLDPWDVLHSGITRHLSLSFGTIVIAMSFIVLLAWIPLRQWPGLGTISNAIVIGLVTDLTLSLVHTPDALWLRIVFIAAGIVVNGLAGALYIGAQFGPGPRDGLMTGLVRRTGLSVRLVRTTLEVTVLAVGWLLGGVVGFGTVAYALAIGPLVHVLLPLFTVRLQTLDR</sequence>
<keyword evidence="1" id="KW-1133">Transmembrane helix</keyword>
<reference evidence="3" key="1">
    <citation type="journal article" date="2019" name="Int. J. Syst. Evol. Microbiol.">
        <title>The Global Catalogue of Microorganisms (GCM) 10K type strain sequencing project: providing services to taxonomists for standard genome sequencing and annotation.</title>
        <authorList>
            <consortium name="The Broad Institute Genomics Platform"/>
            <consortium name="The Broad Institute Genome Sequencing Center for Infectious Disease"/>
            <person name="Wu L."/>
            <person name="Ma J."/>
        </authorList>
    </citation>
    <scope>NUCLEOTIDE SEQUENCE [LARGE SCALE GENOMIC DNA]</scope>
    <source>
        <strain evidence="3">JCM 14306</strain>
    </source>
</reference>
<dbReference type="Pfam" id="PF19700">
    <property type="entry name" value="DUF6198"/>
    <property type="match status" value="1"/>
</dbReference>
<gene>
    <name evidence="2" type="ORF">GCM10009744_17100</name>
</gene>
<keyword evidence="1" id="KW-0472">Membrane</keyword>
<feature type="transmembrane region" description="Helical" evidence="1">
    <location>
        <begin position="138"/>
        <end position="161"/>
    </location>
</feature>
<keyword evidence="3" id="KW-1185">Reference proteome</keyword>
<evidence type="ECO:0000313" key="2">
    <source>
        <dbReference type="EMBL" id="GAA1629673.1"/>
    </source>
</evidence>
<dbReference type="EMBL" id="BAAANE010000004">
    <property type="protein sequence ID" value="GAA1629673.1"/>
    <property type="molecule type" value="Genomic_DNA"/>
</dbReference>
<proteinExistence type="predicted"/>
<dbReference type="PANTHER" id="PTHR40078">
    <property type="entry name" value="INTEGRAL MEMBRANE PROTEIN-RELATED"/>
    <property type="match status" value="1"/>
</dbReference>
<dbReference type="PANTHER" id="PTHR40078:SF1">
    <property type="entry name" value="INTEGRAL MEMBRANE PROTEIN"/>
    <property type="match status" value="1"/>
</dbReference>
<evidence type="ECO:0000313" key="3">
    <source>
        <dbReference type="Proteomes" id="UP001501319"/>
    </source>
</evidence>
<name>A0ABP4QZA0_9ACTN</name>
<organism evidence="2 3">
    <name type="scientific">Kribbella alba</name>
    <dbReference type="NCBI Taxonomy" id="190197"/>
    <lineage>
        <taxon>Bacteria</taxon>
        <taxon>Bacillati</taxon>
        <taxon>Actinomycetota</taxon>
        <taxon>Actinomycetes</taxon>
        <taxon>Propionibacteriales</taxon>
        <taxon>Kribbellaceae</taxon>
        <taxon>Kribbella</taxon>
    </lineage>
</organism>
<feature type="transmembrane region" description="Helical" evidence="1">
    <location>
        <begin position="84"/>
        <end position="104"/>
    </location>
</feature>
<dbReference type="InterPro" id="IPR038750">
    <property type="entry name" value="YczE/YyaS-like"/>
</dbReference>
<feature type="transmembrane region" description="Helical" evidence="1">
    <location>
        <begin position="111"/>
        <end position="132"/>
    </location>
</feature>
<dbReference type="Proteomes" id="UP001501319">
    <property type="component" value="Unassembled WGS sequence"/>
</dbReference>
<comment type="caution">
    <text evidence="2">The sequence shown here is derived from an EMBL/GenBank/DDBJ whole genome shotgun (WGS) entry which is preliminary data.</text>
</comment>
<accession>A0ABP4QZA0</accession>
<keyword evidence="1" id="KW-0812">Transmembrane</keyword>
<protein>
    <submittedName>
        <fullName evidence="2">Membrane protein</fullName>
    </submittedName>
</protein>
<evidence type="ECO:0000256" key="1">
    <source>
        <dbReference type="SAM" id="Phobius"/>
    </source>
</evidence>
<feature type="transmembrane region" description="Helical" evidence="1">
    <location>
        <begin position="46"/>
        <end position="64"/>
    </location>
</feature>